<feature type="domain" description="Haemolysin-type calcium binding-related" evidence="10">
    <location>
        <begin position="759"/>
        <end position="794"/>
    </location>
</feature>
<sequence>MPKPLTLDQINDLKQLVQQGDVNTVIEVYRGLQELGYAYAGWAKGVAAADSVTGVSAMDYLAKSAFLGVSGEGGTVLTQTQIDRIRMDMSRAYLDQLAKIATDNNGLVNRDVNFAETRAFHEKVFVDNGLGIQNWTLDAPMELIRRTEGEAAVEVLWQKIRETEGTGIDAIYRSTMLAETVHSLRDHPDPAVREIANNWLNMNPGLHDLRQLEDAVLAFLRGASPVDSKPDFGHDKLNDSFGVPLDARSLEAYRQRRLARDAVLETLRKEIGANWRRRMDPLILDLDGDGVETVSLGAGVAFDHAGDGARERTGWVGADDGLLALDLNGDGRVNSGRELFGNYTWLDAQGSLASDGFQALARYDENGDGKVDMQDAIFGRLLLWQDKNLDGLSSADELSTLAERGVKSIHTAYETSNKVDGNDNERRQIGLYETTDGRLLQVHDVWFQRDVTETVSELPASALTAVDWLPNLAGMGNVVALHEVMVKDATLLSLVETYLAVTDVQQRRTLTLEIVLRWTGAHLKVDDVDTALDDRKLYALGELLGRNWTEGFFVGLSAAQVDTTFGKFADWVGQELDRHVTLRGGADVRLDTVVTATGLTVQLVGYEALRATDPRAALLQLVNAIRYRPEALSLGWDGISLLKQELARYGNDPAIIDYLAAIGVRTGALPISGGDGRQSIVLGTDGADVILNSTGLDLVVGGKGDDTITVGQGDRVFFGAGDGHDIVQLAGEGAIEIILRGGIKPEMVAASESPNGTNDLLLTLVSGDMLTIKDWFNGTAVRLGVVRFSDGTAWYGEEIFDRLHQPTGGNDTVRGSRRDEVLRGEAGNDVLLGAGGYDVLFGGAGQDTLYAGTGVNLLDGGEGNDVLLPDRGSRNVHIGGRGNDSMDTNDSADVYYFNRGDGQDTISDFDRVGSTVSDELIFGPGIAPEDLLVRRVNFDMVIRINGGDDMLTLRNWYSQPDYQIERIVFDSGVIWRPEHVESRRTFGSEGNDVEVGTAASDCIDTGAGNDDVMGWGGNDTIIGGLGDDRLSGDAGSDRFVFAGNFGSDVINDGVYRYGAVNSAGDVETIILDRGSQGVTLRQGGYGNLSLMILMNDSSDRIEVSGFLDQDRHDSIRIEFADGVVWAGDQILQRLQGTVDGSSAPIIGTSGADVLLGDAADNLLRGGQGNDRLDGGAGIDSLNGGSGNDTYLFGFGSGRDTIRETDEGVDDLGVDTIIFGPGVRPQDILRRDTAQGIEFVFANGVDQLNVDQTVLNGRIERAVFEDGTVWNLVANPAGARTGTAASDAMWGSFYDDLFNGGDGNDTLDGGIGNDVLSGGGGADVLHAGGGRDVLDGGVGDDSLFGTDGTTFVFDLDYGFDQIFSAKSGNVRFGAGIRSEDLSFSMADGGCLLIGIPGTRDALKVYGWLDVNSGATSINRFEFADGTLWGVQDIWDRMPTQGRQGMPVLYARPGGGTLSGWEGADDLRGSTAADHLLGGDGWDQLFGGDGDDTLEGGGGYDTLDGGAGDDTYVFNDRNFGRDTITSGLRDLRNERNRIVFGPGIRPAEVSVIGDNPFLPTSMTRNLYLAVIGTSSSIKISDWFDPERCPVQSVEFADGTVWSREDMLERYYSLERGGRMGGTDRNDHLVGDGSDDEIDGGVGNDTLKGMWGDDRLYGDEGDDVLDGGRGQDLLSGGLGDDTYVFERGYGVDTIMDVDRANGSHDRILLGEGILPDLLRVTRDDAYLVLTVPDSGDQLRILWYPQAGFRIEELRFFDGTVWAADELEARALAYIRLTGTLGADSMSGSAHGELLFGLDGNDVIFGLGGEDTLDGGAGNDTLDGGSGADRLIGGDGDDVYRVDDAGDVVVEAAGGGRDRVESTQSVTLFDHVEEVQLLGLADSYAIGNAENNLLRGNAGNNVLSGGLGADVYSFGRGWGNDRIDELGYGFGLGPEDDGEIDEIRFDGDISPDDLDIMFDRATGGLAIGLRGSTDWLSVSGFIEGVGTVERIRFADDTVLDREALMQKIRTRIGTDTDEVFYSPYFGGILDGRGGNDQLYGDVGNDQLFGGDGFDQLYGGEGDDLLDGGADGDLMMGGWGDDVYIVDHVDDAVVEYQNGGADTVRSSVSWALSNDVEHLQLTGTAAIDGTGNGLANTLIGNAATNILNGGTGNDTLDGGGGADTMIGGAGDDTFIVDDAGDVVTEVANGGTDLVKSPLSWTLGANVENLTLTGSAAINGAGNTLANKLTGNAANNVLDGGAGSDTLLGGLGDDIYIIDSTSDVVTENAGEGTDTIQTAITLSSLAANVENLTLTGTGSVNATGNTLNNVLAGNSGANRLNGGAGADTMIGGAGNDTYVVDNAGDVITEVAGGGTDAVEASISYTLAAEVENLTLTGTTAINGTGNALANSLTGNSADNRLDGGAGADTMTGGAGNDTYVIDNVGDSVVEAASAGTDTVEASITYTLGTNVENLTLTGTAAINGTGNSVANKLIGNSGDNVLNGGAGNDTMLGGAGNDTYVVDVATDVVTENANEGTDTVQSGVTWTLGANLENLTLTGTTAINGTGNTLDNVLTGNSAANNLNGGAGNDTLDGGAGTDTLVGGAGNDTYFVDVATDVITENANEGIDTVKSAVTWTLSTNLENLTLTGTTAINGTGNASDNVLIGNSANNTLTGGAGNDTLDGGAGTDSLIGGTGNDSYYVDASTDVVTENANEGTDTVYAGVTWTLGNNLENLTLTGTAALNGTGNALDNLLTGNAGNNTLTGGAGNDTLDGGAGNDTLNGGLGADTYLFGLRYGSDLIIDSDSTANVKDVVKFGAGIAQSDIRFTQSGNSLVATIKSTSESLTIQDWYLSANNRIEEFRFNDGTVLTSVQAQALVGAMAAFNPSGAAVAMVREPMGQGVDRIMASAIA</sequence>
<dbReference type="InterPro" id="IPR018511">
    <property type="entry name" value="Hemolysin-typ_Ca-bd_CS"/>
</dbReference>
<evidence type="ECO:0000256" key="3">
    <source>
        <dbReference type="ARBA" id="ARBA00022525"/>
    </source>
</evidence>
<dbReference type="PRINTS" id="PR01488">
    <property type="entry name" value="RTXTOXINA"/>
</dbReference>
<keyword evidence="6" id="KW-0106">Calcium</keyword>
<name>A0ABS8Y0J4_9BURK</name>
<dbReference type="Pfam" id="PF06594">
    <property type="entry name" value="HCBP_related"/>
    <property type="match status" value="6"/>
</dbReference>
<dbReference type="InterPro" id="IPR010566">
    <property type="entry name" value="Haemolys_ca-bd"/>
</dbReference>
<feature type="domain" description="Haemolysin-type calcium binding-related" evidence="10">
    <location>
        <begin position="939"/>
        <end position="975"/>
    </location>
</feature>
<dbReference type="SUPFAM" id="SSF51120">
    <property type="entry name" value="beta-Roll"/>
    <property type="match status" value="16"/>
</dbReference>
<reference evidence="11 12" key="1">
    <citation type="submission" date="2021-12" db="EMBL/GenBank/DDBJ databases">
        <title>Genome seq of P8.</title>
        <authorList>
            <person name="Seo T."/>
        </authorList>
    </citation>
    <scope>NUCLEOTIDE SEQUENCE [LARGE SCALE GENOMIC DNA]</scope>
    <source>
        <strain evidence="11 12">P8</strain>
    </source>
</reference>
<proteinExistence type="predicted"/>
<keyword evidence="8" id="KW-0472">Membrane</keyword>
<dbReference type="PANTHER" id="PTHR38340:SF1">
    <property type="entry name" value="S-LAYER PROTEIN"/>
    <property type="match status" value="1"/>
</dbReference>
<evidence type="ECO:0000256" key="6">
    <source>
        <dbReference type="ARBA" id="ARBA00022837"/>
    </source>
</evidence>
<comment type="caution">
    <text evidence="11">The sequence shown here is derived from an EMBL/GenBank/DDBJ whole genome shotgun (WGS) entry which is preliminary data.</text>
</comment>
<dbReference type="InterPro" id="IPR050557">
    <property type="entry name" value="RTX_toxin/Mannuronan_C5-epim"/>
</dbReference>
<protein>
    <recommendedName>
        <fullName evidence="10">Haemolysin-type calcium binding-related domain-containing protein</fullName>
    </recommendedName>
</protein>
<evidence type="ECO:0000256" key="9">
    <source>
        <dbReference type="SAM" id="MobiDB-lite"/>
    </source>
</evidence>
<gene>
    <name evidence="11" type="ORF">LXT13_19295</name>
</gene>
<evidence type="ECO:0000313" key="12">
    <source>
        <dbReference type="Proteomes" id="UP001200741"/>
    </source>
</evidence>
<dbReference type="InterPro" id="IPR011049">
    <property type="entry name" value="Serralysin-like_metalloprot_C"/>
</dbReference>
<dbReference type="Proteomes" id="UP001200741">
    <property type="component" value="Unassembled WGS sequence"/>
</dbReference>
<feature type="domain" description="Haemolysin-type calcium binding-related" evidence="10">
    <location>
        <begin position="2808"/>
        <end position="2845"/>
    </location>
</feature>
<evidence type="ECO:0000256" key="2">
    <source>
        <dbReference type="ARBA" id="ARBA00004613"/>
    </source>
</evidence>
<evidence type="ECO:0000259" key="10">
    <source>
        <dbReference type="Pfam" id="PF06594"/>
    </source>
</evidence>
<dbReference type="InterPro" id="IPR003995">
    <property type="entry name" value="RTX_toxin_determinant-A"/>
</dbReference>
<evidence type="ECO:0000256" key="1">
    <source>
        <dbReference type="ARBA" id="ARBA00004370"/>
    </source>
</evidence>
<accession>A0ABS8Y0J4</accession>
<keyword evidence="4" id="KW-0800">Toxin</keyword>
<evidence type="ECO:0000313" key="11">
    <source>
        <dbReference type="EMBL" id="MCE4556546.1"/>
    </source>
</evidence>
<evidence type="ECO:0000256" key="7">
    <source>
        <dbReference type="ARBA" id="ARBA00023026"/>
    </source>
</evidence>
<dbReference type="RefSeq" id="WP_233373594.1">
    <property type="nucleotide sequence ID" value="NZ_JAJTWU010000008.1"/>
</dbReference>
<evidence type="ECO:0000256" key="8">
    <source>
        <dbReference type="ARBA" id="ARBA00023136"/>
    </source>
</evidence>
<keyword evidence="12" id="KW-1185">Reference proteome</keyword>
<dbReference type="Pfam" id="PF00353">
    <property type="entry name" value="HemolysinCabind"/>
    <property type="match status" value="20"/>
</dbReference>
<dbReference type="EMBL" id="JAJTWU010000008">
    <property type="protein sequence ID" value="MCE4556546.1"/>
    <property type="molecule type" value="Genomic_DNA"/>
</dbReference>
<keyword evidence="7" id="KW-0843">Virulence</keyword>
<feature type="domain" description="Haemolysin-type calcium binding-related" evidence="10">
    <location>
        <begin position="1390"/>
        <end position="1430"/>
    </location>
</feature>
<evidence type="ECO:0000256" key="4">
    <source>
        <dbReference type="ARBA" id="ARBA00022656"/>
    </source>
</evidence>
<feature type="domain" description="Haemolysin-type calcium binding-related" evidence="10">
    <location>
        <begin position="1563"/>
        <end position="1602"/>
    </location>
</feature>
<evidence type="ECO:0000256" key="5">
    <source>
        <dbReference type="ARBA" id="ARBA00022737"/>
    </source>
</evidence>
<keyword evidence="5" id="KW-0677">Repeat</keyword>
<organism evidence="11 12">
    <name type="scientific">Pelomonas cellulosilytica</name>
    <dbReference type="NCBI Taxonomy" id="2906762"/>
    <lineage>
        <taxon>Bacteria</taxon>
        <taxon>Pseudomonadati</taxon>
        <taxon>Pseudomonadota</taxon>
        <taxon>Betaproteobacteria</taxon>
        <taxon>Burkholderiales</taxon>
        <taxon>Sphaerotilaceae</taxon>
        <taxon>Roseateles</taxon>
    </lineage>
</organism>
<feature type="region of interest" description="Disordered" evidence="9">
    <location>
        <begin position="1619"/>
        <end position="1641"/>
    </location>
</feature>
<dbReference type="PANTHER" id="PTHR38340">
    <property type="entry name" value="S-LAYER PROTEIN"/>
    <property type="match status" value="1"/>
</dbReference>
<dbReference type="PRINTS" id="PR00313">
    <property type="entry name" value="CABNDNGRPT"/>
</dbReference>
<feature type="domain" description="Haemolysin-type calcium binding-related" evidence="10">
    <location>
        <begin position="1724"/>
        <end position="1761"/>
    </location>
</feature>
<dbReference type="Gene3D" id="2.150.10.10">
    <property type="entry name" value="Serralysin-like metalloprotease, C-terminal"/>
    <property type="match status" value="11"/>
</dbReference>
<dbReference type="InterPro" id="IPR001343">
    <property type="entry name" value="Hemolysn_Ca-bd"/>
</dbReference>
<comment type="subcellular location">
    <subcellularLocation>
        <location evidence="1">Membrane</location>
    </subcellularLocation>
    <subcellularLocation>
        <location evidence="2">Secreted</location>
    </subcellularLocation>
</comment>
<keyword evidence="3" id="KW-0964">Secreted</keyword>
<dbReference type="PROSITE" id="PS00330">
    <property type="entry name" value="HEMOLYSIN_CALCIUM"/>
    <property type="match status" value="15"/>
</dbReference>